<name>A0ABP9Y9G6_9FUNG</name>
<reference evidence="1 2" key="1">
    <citation type="submission" date="2024-04" db="EMBL/GenBank/DDBJ databases">
        <title>genome sequences of Mucor flavus KT1a and Helicostylum pulchrum KT1b strains isolation_sourced from the surface of a dry-aged beef.</title>
        <authorList>
            <person name="Toyotome T."/>
            <person name="Hosono M."/>
            <person name="Torimaru M."/>
            <person name="Fukuda K."/>
            <person name="Mikami N."/>
        </authorList>
    </citation>
    <scope>NUCLEOTIDE SEQUENCE [LARGE SCALE GENOMIC DNA]</scope>
    <source>
        <strain evidence="1 2">KT1b</strain>
    </source>
</reference>
<keyword evidence="2" id="KW-1185">Reference proteome</keyword>
<evidence type="ECO:0000313" key="1">
    <source>
        <dbReference type="EMBL" id="GAA5803255.1"/>
    </source>
</evidence>
<sequence>MSLPSRSEINKRNCADFSSIFFAAKRRTVSKDHDDNNDIDPKLKRYLDTKFDAIDDKLEKFKETMLSAFEKQMKEVSKNSKTPNQLIVDEIETIHQNSIYAIQSSVNQCLTQVVKQIRQDPTAPESQTEDIFDPSTISCNHSSKINIRCAPLSDIIRSDHAQLAASDEGWDLNKTYTTRENQDVTKEMATRIMKENSFVIDSIRYAGGSELNEREKFALKLGRRMKCFEYYKREVMEKMADTLLSEEELSSALDNSLMSEEETDNESTSTECKRFLVQTPTYRSKALTEFFECLDGFGKSRPLKRIYVEQEAPDVHVAWMVDNLLPVKNETK</sequence>
<accession>A0ABP9Y9G6</accession>
<evidence type="ECO:0000313" key="2">
    <source>
        <dbReference type="Proteomes" id="UP001476247"/>
    </source>
</evidence>
<gene>
    <name evidence="1" type="ORF">HPULCUR_008732</name>
</gene>
<dbReference type="Proteomes" id="UP001476247">
    <property type="component" value="Unassembled WGS sequence"/>
</dbReference>
<comment type="caution">
    <text evidence="1">The sequence shown here is derived from an EMBL/GenBank/DDBJ whole genome shotgun (WGS) entry which is preliminary data.</text>
</comment>
<dbReference type="EMBL" id="BAABUJ010000027">
    <property type="protein sequence ID" value="GAA5803255.1"/>
    <property type="molecule type" value="Genomic_DNA"/>
</dbReference>
<protein>
    <submittedName>
        <fullName evidence="1">Uncharacterized protein</fullName>
    </submittedName>
</protein>
<proteinExistence type="predicted"/>
<organism evidence="1 2">
    <name type="scientific">Helicostylum pulchrum</name>
    <dbReference type="NCBI Taxonomy" id="562976"/>
    <lineage>
        <taxon>Eukaryota</taxon>
        <taxon>Fungi</taxon>
        <taxon>Fungi incertae sedis</taxon>
        <taxon>Mucoromycota</taxon>
        <taxon>Mucoromycotina</taxon>
        <taxon>Mucoromycetes</taxon>
        <taxon>Mucorales</taxon>
        <taxon>Mucorineae</taxon>
        <taxon>Mucoraceae</taxon>
        <taxon>Helicostylum</taxon>
    </lineage>
</organism>